<evidence type="ECO:0000313" key="2">
    <source>
        <dbReference type="Proteomes" id="UP000627984"/>
    </source>
</evidence>
<evidence type="ECO:0000313" key="1">
    <source>
        <dbReference type="EMBL" id="GGK90770.1"/>
    </source>
</evidence>
<comment type="caution">
    <text evidence="1">The sequence shown here is derived from an EMBL/GenBank/DDBJ whole genome shotgun (WGS) entry which is preliminary data.</text>
</comment>
<dbReference type="Proteomes" id="UP000627984">
    <property type="component" value="Unassembled WGS sequence"/>
</dbReference>
<dbReference type="EMBL" id="BMQD01000023">
    <property type="protein sequence ID" value="GGK90770.1"/>
    <property type="molecule type" value="Genomic_DNA"/>
</dbReference>
<organism evidence="1 2">
    <name type="scientific">Planomonospora parontospora</name>
    <dbReference type="NCBI Taxonomy" id="58119"/>
    <lineage>
        <taxon>Bacteria</taxon>
        <taxon>Bacillati</taxon>
        <taxon>Actinomycetota</taxon>
        <taxon>Actinomycetes</taxon>
        <taxon>Streptosporangiales</taxon>
        <taxon>Streptosporangiaceae</taxon>
        <taxon>Planomonospora</taxon>
    </lineage>
</organism>
<gene>
    <name evidence="1" type="ORF">GCM10010126_57750</name>
</gene>
<name>A0AA37BME5_9ACTN</name>
<dbReference type="RefSeq" id="WP_377300240.1">
    <property type="nucleotide sequence ID" value="NZ_JBHSVA010000002.1"/>
</dbReference>
<protein>
    <submittedName>
        <fullName evidence="1">Uncharacterized protein</fullName>
    </submittedName>
</protein>
<reference evidence="1" key="2">
    <citation type="submission" date="2022-09" db="EMBL/GenBank/DDBJ databases">
        <authorList>
            <person name="Sun Q."/>
            <person name="Ohkuma M."/>
        </authorList>
    </citation>
    <scope>NUCLEOTIDE SEQUENCE</scope>
    <source>
        <strain evidence="1">JCM 3093</strain>
    </source>
</reference>
<sequence length="135" mass="14689">MMTMTTLPPPPPYEQVAAAEKRLTAAAKAFHAALLVPLTDPDTGKEMLPRTPLADVLRLNEIAIRRAHPKSAKRHLEQFAAAERELYDAILEATRPADGEGVSSYPRVPLRKRAKLAGLTVYAIERIVAAGGRPS</sequence>
<reference evidence="1" key="1">
    <citation type="journal article" date="2014" name="Int. J. Syst. Evol. Microbiol.">
        <title>Complete genome sequence of Corynebacterium casei LMG S-19264T (=DSM 44701T), isolated from a smear-ripened cheese.</title>
        <authorList>
            <consortium name="US DOE Joint Genome Institute (JGI-PGF)"/>
            <person name="Walter F."/>
            <person name="Albersmeier A."/>
            <person name="Kalinowski J."/>
            <person name="Ruckert C."/>
        </authorList>
    </citation>
    <scope>NUCLEOTIDE SEQUENCE</scope>
    <source>
        <strain evidence="1">JCM 3093</strain>
    </source>
</reference>
<dbReference type="AlphaFoldDB" id="A0AA37BME5"/>
<proteinExistence type="predicted"/>
<accession>A0AA37BME5</accession>